<dbReference type="OrthoDB" id="2285317at2759"/>
<feature type="compositionally biased region" description="Basic and acidic residues" evidence="1">
    <location>
        <begin position="14"/>
        <end position="23"/>
    </location>
</feature>
<keyword evidence="3" id="KW-1185">Reference proteome</keyword>
<name>A0A1C7NA94_9FUNG</name>
<dbReference type="InParanoid" id="A0A1C7NA94"/>
<proteinExistence type="predicted"/>
<protein>
    <submittedName>
        <fullName evidence="2">Uncharacterized protein</fullName>
    </submittedName>
</protein>
<comment type="caution">
    <text evidence="2">The sequence shown here is derived from an EMBL/GenBank/DDBJ whole genome shotgun (WGS) entry which is preliminary data.</text>
</comment>
<feature type="region of interest" description="Disordered" evidence="1">
    <location>
        <begin position="1"/>
        <end position="41"/>
    </location>
</feature>
<gene>
    <name evidence="2" type="ORF">A0J61_06342</name>
</gene>
<feature type="compositionally biased region" description="Low complexity" evidence="1">
    <location>
        <begin position="24"/>
        <end position="35"/>
    </location>
</feature>
<evidence type="ECO:0000256" key="1">
    <source>
        <dbReference type="SAM" id="MobiDB-lite"/>
    </source>
</evidence>
<evidence type="ECO:0000313" key="2">
    <source>
        <dbReference type="EMBL" id="OBZ85609.1"/>
    </source>
</evidence>
<dbReference type="Proteomes" id="UP000093000">
    <property type="component" value="Unassembled WGS sequence"/>
</dbReference>
<sequence>MPSLSKLYKSAKNKFIEKRRGSSSEKSTSSQGTKSVHFSEHSHDSIYYTHSSFEYDRRSLSTVTDWEKQHSEAESMKSVAQDNESDEDIVLFDEEVIRNTKVNRKQGYHSIAALVSYRANIR</sequence>
<evidence type="ECO:0000313" key="3">
    <source>
        <dbReference type="Proteomes" id="UP000093000"/>
    </source>
</evidence>
<accession>A0A1C7NA94</accession>
<reference evidence="2 3" key="1">
    <citation type="submission" date="2016-03" db="EMBL/GenBank/DDBJ databases">
        <title>Choanephora cucurbitarum.</title>
        <authorList>
            <person name="Min B."/>
            <person name="Park H."/>
            <person name="Park J.-H."/>
            <person name="Shin H.-D."/>
            <person name="Choi I.-G."/>
        </authorList>
    </citation>
    <scope>NUCLEOTIDE SEQUENCE [LARGE SCALE GENOMIC DNA]</scope>
    <source>
        <strain evidence="2 3">KUS-F28377</strain>
    </source>
</reference>
<dbReference type="AlphaFoldDB" id="A0A1C7NA94"/>
<organism evidence="2 3">
    <name type="scientific">Choanephora cucurbitarum</name>
    <dbReference type="NCBI Taxonomy" id="101091"/>
    <lineage>
        <taxon>Eukaryota</taxon>
        <taxon>Fungi</taxon>
        <taxon>Fungi incertae sedis</taxon>
        <taxon>Mucoromycota</taxon>
        <taxon>Mucoromycotina</taxon>
        <taxon>Mucoromycetes</taxon>
        <taxon>Mucorales</taxon>
        <taxon>Mucorineae</taxon>
        <taxon>Choanephoraceae</taxon>
        <taxon>Choanephoroideae</taxon>
        <taxon>Choanephora</taxon>
    </lineage>
</organism>
<dbReference type="EMBL" id="LUGH01000379">
    <property type="protein sequence ID" value="OBZ85609.1"/>
    <property type="molecule type" value="Genomic_DNA"/>
</dbReference>